<keyword evidence="4" id="KW-0804">Transcription</keyword>
<reference evidence="7 8" key="1">
    <citation type="submission" date="2020-05" db="EMBL/GenBank/DDBJ databases">
        <authorList>
            <person name="Campoy J."/>
            <person name="Schneeberger K."/>
            <person name="Spophaly S."/>
        </authorList>
    </citation>
    <scope>NUCLEOTIDE SEQUENCE [LARGE SCALE GENOMIC DNA]</scope>
    <source>
        <strain evidence="7">PruArmRojPasFocal</strain>
    </source>
</reference>
<feature type="region of interest" description="Disordered" evidence="6">
    <location>
        <begin position="139"/>
        <end position="172"/>
    </location>
</feature>
<protein>
    <recommendedName>
        <fullName evidence="9">TF-B3 domain-containing protein</fullName>
    </recommendedName>
</protein>
<evidence type="ECO:0000256" key="4">
    <source>
        <dbReference type="ARBA" id="ARBA00023163"/>
    </source>
</evidence>
<evidence type="ECO:0000313" key="7">
    <source>
        <dbReference type="EMBL" id="CAB4285507.1"/>
    </source>
</evidence>
<evidence type="ECO:0008006" key="9">
    <source>
        <dbReference type="Google" id="ProtNLM"/>
    </source>
</evidence>
<dbReference type="PANTHER" id="PTHR31541">
    <property type="entry name" value="B3 DOMAIN PLANT PROTEIN-RELATED"/>
    <property type="match status" value="1"/>
</dbReference>
<dbReference type="AlphaFoldDB" id="A0A6J5VCS9"/>
<organism evidence="7 8">
    <name type="scientific">Prunus armeniaca</name>
    <name type="common">Apricot</name>
    <name type="synonym">Armeniaca vulgaris</name>
    <dbReference type="NCBI Taxonomy" id="36596"/>
    <lineage>
        <taxon>Eukaryota</taxon>
        <taxon>Viridiplantae</taxon>
        <taxon>Streptophyta</taxon>
        <taxon>Embryophyta</taxon>
        <taxon>Tracheophyta</taxon>
        <taxon>Spermatophyta</taxon>
        <taxon>Magnoliopsida</taxon>
        <taxon>eudicotyledons</taxon>
        <taxon>Gunneridae</taxon>
        <taxon>Pentapetalae</taxon>
        <taxon>rosids</taxon>
        <taxon>fabids</taxon>
        <taxon>Rosales</taxon>
        <taxon>Rosaceae</taxon>
        <taxon>Amygdaloideae</taxon>
        <taxon>Amygdaleae</taxon>
        <taxon>Prunus</taxon>
    </lineage>
</organism>
<dbReference type="GO" id="GO:0005634">
    <property type="term" value="C:nucleus"/>
    <property type="evidence" value="ECO:0007669"/>
    <property type="project" value="UniProtKB-SubCell"/>
</dbReference>
<dbReference type="GO" id="GO:0003677">
    <property type="term" value="F:DNA binding"/>
    <property type="evidence" value="ECO:0007669"/>
    <property type="project" value="UniProtKB-KW"/>
</dbReference>
<feature type="region of interest" description="Disordered" evidence="6">
    <location>
        <begin position="316"/>
        <end position="376"/>
    </location>
</feature>
<keyword evidence="2" id="KW-0805">Transcription regulation</keyword>
<evidence type="ECO:0000256" key="2">
    <source>
        <dbReference type="ARBA" id="ARBA00023015"/>
    </source>
</evidence>
<dbReference type="CDD" id="cd10017">
    <property type="entry name" value="B3_DNA"/>
    <property type="match status" value="1"/>
</dbReference>
<dbReference type="InterPro" id="IPR015300">
    <property type="entry name" value="DNA-bd_pseudobarrel_sf"/>
</dbReference>
<comment type="subcellular location">
    <subcellularLocation>
        <location evidence="1">Nucleus</location>
    </subcellularLocation>
</comment>
<gene>
    <name evidence="7" type="ORF">CURHAP_LOCUS41332</name>
</gene>
<name>A0A6J5VCS9_PRUAR</name>
<dbReference type="Gene3D" id="2.40.330.10">
    <property type="entry name" value="DNA-binding pseudobarrel domain"/>
    <property type="match status" value="1"/>
</dbReference>
<dbReference type="EMBL" id="CAEKDK010000006">
    <property type="protein sequence ID" value="CAB4285507.1"/>
    <property type="molecule type" value="Genomic_DNA"/>
</dbReference>
<dbReference type="InterPro" id="IPR003340">
    <property type="entry name" value="B3_DNA-bd"/>
</dbReference>
<dbReference type="SUPFAM" id="SSF101936">
    <property type="entry name" value="DNA-binding pseudobarrel domain"/>
    <property type="match status" value="1"/>
</dbReference>
<dbReference type="InterPro" id="IPR005508">
    <property type="entry name" value="At2g31720-like"/>
</dbReference>
<evidence type="ECO:0000256" key="3">
    <source>
        <dbReference type="ARBA" id="ARBA00023125"/>
    </source>
</evidence>
<feature type="compositionally biased region" description="Basic and acidic residues" evidence="6">
    <location>
        <begin position="327"/>
        <end position="344"/>
    </location>
</feature>
<proteinExistence type="predicted"/>
<evidence type="ECO:0000256" key="5">
    <source>
        <dbReference type="ARBA" id="ARBA00023242"/>
    </source>
</evidence>
<evidence type="ECO:0000313" key="8">
    <source>
        <dbReference type="Proteomes" id="UP000507222"/>
    </source>
</evidence>
<keyword evidence="3" id="KW-0238">DNA-binding</keyword>
<dbReference type="PANTHER" id="PTHR31541:SF25">
    <property type="entry name" value="GAMMA-GLIADIN B"/>
    <property type="match status" value="1"/>
</dbReference>
<keyword evidence="5" id="KW-0539">Nucleus</keyword>
<dbReference type="Proteomes" id="UP000507222">
    <property type="component" value="Unassembled WGS sequence"/>
</dbReference>
<sequence length="403" mass="46097">MAMMMRLEDHLRKKKLVDDSFNQIVAEVKALARDPADPEEVSKLLTERVVFDLIHELQRKSKEGQQSNVSISNERERMEAQVVIKKRKVVSTETKYNYIDEKVDIARNYLEKIKKRGFESRKRKHGDDYGDEDEASKLILTKKKKQNKEKAKKAESKGSSLPSKPSTTPDAPPIELKKMIESMNGHHLQFVMYKIIHPTDLNPHHDRLSMPKNQLSNKKFLGKELKQKLKGGGLLEVKVIDPCLTEYELRMKRWVFKNNYSYVLNSGWSKIFTDKTNNLKAKDMLQVWTFRVSDPNLVDQERICFALVKHKDVKDPQEAIGSSSSMSKKEEGKEDVNGGTDRMETVGTSMSKKEDVNGSIARGDEANESSTAKNQSEFGARKHITIKFRNITFAKIEAAVPVV</sequence>
<accession>A0A6J5VCS9</accession>
<dbReference type="Pfam" id="PF03754">
    <property type="entry name" value="At2g31720-like"/>
    <property type="match status" value="1"/>
</dbReference>
<evidence type="ECO:0000256" key="6">
    <source>
        <dbReference type="SAM" id="MobiDB-lite"/>
    </source>
</evidence>
<evidence type="ECO:0000256" key="1">
    <source>
        <dbReference type="ARBA" id="ARBA00004123"/>
    </source>
</evidence>